<dbReference type="InterPro" id="IPR011766">
    <property type="entry name" value="TPP_enzyme_TPP-bd"/>
</dbReference>
<dbReference type="PANTHER" id="PTHR18968:SF13">
    <property type="entry name" value="ACETOLACTATE SYNTHASE CATALYTIC SUBUNIT, MITOCHONDRIAL"/>
    <property type="match status" value="1"/>
</dbReference>
<dbReference type="GO" id="GO:0050660">
    <property type="term" value="F:flavin adenine dinucleotide binding"/>
    <property type="evidence" value="ECO:0007669"/>
    <property type="project" value="TreeGrafter"/>
</dbReference>
<dbReference type="GO" id="GO:0003984">
    <property type="term" value="F:acetolactate synthase activity"/>
    <property type="evidence" value="ECO:0007669"/>
    <property type="project" value="TreeGrafter"/>
</dbReference>
<dbReference type="SUPFAM" id="SSF52518">
    <property type="entry name" value="Thiamin diphosphate-binding fold (THDP-binding)"/>
    <property type="match status" value="2"/>
</dbReference>
<proteinExistence type="inferred from homology"/>
<dbReference type="GO" id="GO:0005948">
    <property type="term" value="C:acetolactate synthase complex"/>
    <property type="evidence" value="ECO:0007669"/>
    <property type="project" value="TreeGrafter"/>
</dbReference>
<dbReference type="GO" id="GO:0000287">
    <property type="term" value="F:magnesium ion binding"/>
    <property type="evidence" value="ECO:0007669"/>
    <property type="project" value="InterPro"/>
</dbReference>
<dbReference type="GO" id="GO:0009099">
    <property type="term" value="P:L-valine biosynthetic process"/>
    <property type="evidence" value="ECO:0007669"/>
    <property type="project" value="TreeGrafter"/>
</dbReference>
<dbReference type="GO" id="GO:0009097">
    <property type="term" value="P:isoleucine biosynthetic process"/>
    <property type="evidence" value="ECO:0007669"/>
    <property type="project" value="TreeGrafter"/>
</dbReference>
<dbReference type="CDD" id="cd02002">
    <property type="entry name" value="TPP_BFDC"/>
    <property type="match status" value="1"/>
</dbReference>
<feature type="domain" description="Thiamine pyrophosphate enzyme TPP-binding" evidence="5">
    <location>
        <begin position="425"/>
        <end position="567"/>
    </location>
</feature>
<dbReference type="Gene3D" id="3.40.50.970">
    <property type="match status" value="2"/>
</dbReference>
<keyword evidence="8" id="KW-1185">Reference proteome</keyword>
<dbReference type="InterPro" id="IPR029035">
    <property type="entry name" value="DHS-like_NAD/FAD-binding_dom"/>
</dbReference>
<dbReference type="Pfam" id="PF00205">
    <property type="entry name" value="TPP_enzyme_M"/>
    <property type="match status" value="1"/>
</dbReference>
<feature type="domain" description="Thiamine pyrophosphate enzyme central" evidence="4">
    <location>
        <begin position="215"/>
        <end position="342"/>
    </location>
</feature>
<dbReference type="InterPro" id="IPR029061">
    <property type="entry name" value="THDP-binding"/>
</dbReference>
<reference evidence="7" key="1">
    <citation type="submission" date="2022-04" db="EMBL/GenBank/DDBJ databases">
        <title>Roseomonas acroporae sp. nov., isolated from coral Acropora digitifera.</title>
        <authorList>
            <person name="Sun H."/>
        </authorList>
    </citation>
    <scope>NUCLEOTIDE SEQUENCE</scope>
    <source>
        <strain evidence="7">NAR14</strain>
    </source>
</reference>
<protein>
    <submittedName>
        <fullName evidence="7">Thiamine pyrophosphate-requiring protein</fullName>
    </submittedName>
</protein>
<gene>
    <name evidence="7" type="ORF">M0638_01235</name>
</gene>
<feature type="domain" description="Thiamine pyrophosphate enzyme N-terminal TPP-binding" evidence="6">
    <location>
        <begin position="12"/>
        <end position="141"/>
    </location>
</feature>
<sequence length="572" mass="59591">MAVERIEGGAETVAEAWLLLLKARGVDYLFGNAGTDFPSVIEALARGRATGAAMPRPILAPHENAAVCMAHGYAMVTGRAQAAMVHVNVGTANALAGLMNASREQVPLLLAAGRTPILEEGAPGARSLSIHWAQEMFDQAGIVREMVRWDYELREPRQLATVVDRALAIAHSTPPGPVYLSLPREVLARPPEGFAGAVPARIAPASPPAPDPAAIARAAALLAAARCPVVITSRLGCDTGAVAALAEFAERHAVPVVDHKPRYMNLPDDHPLHGGVEPGPWLDEADCLLVLDSDVPWLPGGERPREGTPVIQVGLDPLHARYPIRGFPSDPTILAAPGAALRALDAALAADPAALAAAGARRAAMLARCAALRAAAEERVAAARDAGARMGRAWVSRCIAEAAGDEAVLVNEYPLSREGARRVLPGSYFGASSVSGLGWGLPAALGAQLALPGRTVVATLGDGAYLFANPLACHQIAAAYGLPVLTVVFNNGAWGAVEGATRAMYPQGHAVRDNAMPLVALEPAPDYEAVVRACGGHGERVETAEALPAALRRALRVVREEGRQALLNVLCT</sequence>
<dbReference type="Pfam" id="PF02775">
    <property type="entry name" value="TPP_enzyme_C"/>
    <property type="match status" value="1"/>
</dbReference>
<dbReference type="RefSeq" id="WP_248665131.1">
    <property type="nucleotide sequence ID" value="NZ_JALPRX010000006.1"/>
</dbReference>
<comment type="caution">
    <text evidence="7">The sequence shown here is derived from an EMBL/GenBank/DDBJ whole genome shotgun (WGS) entry which is preliminary data.</text>
</comment>
<evidence type="ECO:0000259" key="4">
    <source>
        <dbReference type="Pfam" id="PF00205"/>
    </source>
</evidence>
<dbReference type="EMBL" id="JALPRX010000006">
    <property type="protein sequence ID" value="MCK8783003.1"/>
    <property type="molecule type" value="Genomic_DNA"/>
</dbReference>
<dbReference type="Proteomes" id="UP001139516">
    <property type="component" value="Unassembled WGS sequence"/>
</dbReference>
<dbReference type="Pfam" id="PF02776">
    <property type="entry name" value="TPP_enzyme_N"/>
    <property type="match status" value="1"/>
</dbReference>
<dbReference type="Gene3D" id="3.40.50.1220">
    <property type="entry name" value="TPP-binding domain"/>
    <property type="match status" value="1"/>
</dbReference>
<dbReference type="InterPro" id="IPR012001">
    <property type="entry name" value="Thiamin_PyroP_enz_TPP-bd_dom"/>
</dbReference>
<evidence type="ECO:0000259" key="5">
    <source>
        <dbReference type="Pfam" id="PF02775"/>
    </source>
</evidence>
<comment type="similarity">
    <text evidence="1 3">Belongs to the TPP enzyme family.</text>
</comment>
<dbReference type="NCBIfam" id="NF006203">
    <property type="entry name" value="PRK08327.1"/>
    <property type="match status" value="1"/>
</dbReference>
<accession>A0A9X1Y3Z1</accession>
<dbReference type="PANTHER" id="PTHR18968">
    <property type="entry name" value="THIAMINE PYROPHOSPHATE ENZYMES"/>
    <property type="match status" value="1"/>
</dbReference>
<dbReference type="AlphaFoldDB" id="A0A9X1Y3Z1"/>
<evidence type="ECO:0000259" key="6">
    <source>
        <dbReference type="Pfam" id="PF02776"/>
    </source>
</evidence>
<evidence type="ECO:0000313" key="8">
    <source>
        <dbReference type="Proteomes" id="UP001139516"/>
    </source>
</evidence>
<name>A0A9X1Y3Z1_9PROT</name>
<organism evidence="7 8">
    <name type="scientific">Roseomonas acroporae</name>
    <dbReference type="NCBI Taxonomy" id="2937791"/>
    <lineage>
        <taxon>Bacteria</taxon>
        <taxon>Pseudomonadati</taxon>
        <taxon>Pseudomonadota</taxon>
        <taxon>Alphaproteobacteria</taxon>
        <taxon>Acetobacterales</taxon>
        <taxon>Roseomonadaceae</taxon>
        <taxon>Roseomonas</taxon>
    </lineage>
</organism>
<dbReference type="GO" id="GO:0030976">
    <property type="term" value="F:thiamine pyrophosphate binding"/>
    <property type="evidence" value="ECO:0007669"/>
    <property type="project" value="InterPro"/>
</dbReference>
<evidence type="ECO:0000256" key="2">
    <source>
        <dbReference type="ARBA" id="ARBA00023052"/>
    </source>
</evidence>
<dbReference type="SUPFAM" id="SSF52467">
    <property type="entry name" value="DHS-like NAD/FAD-binding domain"/>
    <property type="match status" value="1"/>
</dbReference>
<dbReference type="CDD" id="cd07035">
    <property type="entry name" value="TPP_PYR_POX_like"/>
    <property type="match status" value="1"/>
</dbReference>
<keyword evidence="2 3" id="KW-0786">Thiamine pyrophosphate</keyword>
<evidence type="ECO:0000256" key="3">
    <source>
        <dbReference type="RuleBase" id="RU362132"/>
    </source>
</evidence>
<evidence type="ECO:0000256" key="1">
    <source>
        <dbReference type="ARBA" id="ARBA00007812"/>
    </source>
</evidence>
<dbReference type="InterPro" id="IPR045229">
    <property type="entry name" value="TPP_enz"/>
</dbReference>
<dbReference type="InterPro" id="IPR012000">
    <property type="entry name" value="Thiamin_PyroP_enz_cen_dom"/>
</dbReference>
<evidence type="ECO:0000313" key="7">
    <source>
        <dbReference type="EMBL" id="MCK8783003.1"/>
    </source>
</evidence>